<dbReference type="EMBL" id="CP113520">
    <property type="protein sequence ID" value="WAJ29472.1"/>
    <property type="molecule type" value="Genomic_DNA"/>
</dbReference>
<gene>
    <name evidence="1" type="ORF">OXU80_04335</name>
</gene>
<proteinExistence type="predicted"/>
<name>A0ACD4NRX8_9HYPH</name>
<evidence type="ECO:0000313" key="2">
    <source>
        <dbReference type="Proteomes" id="UP001163223"/>
    </source>
</evidence>
<accession>A0ACD4NRX8</accession>
<protein>
    <submittedName>
        <fullName evidence="1">Molybdopterin-dependent oxidoreductase</fullName>
    </submittedName>
</protein>
<evidence type="ECO:0000313" key="1">
    <source>
        <dbReference type="EMBL" id="WAJ29472.1"/>
    </source>
</evidence>
<sequence>MNDGCDAVFDMDMLDALGTRSFATATPWTDGAPFWEGVPLSVLMEHLGAEGTAIRATALNDYVTELPMDGLAEDGAILAMRRNGRPMPVADKGPIFIMYPFDQREELKRQEVFSRCAWQLARLDVL</sequence>
<reference evidence="1" key="1">
    <citation type="submission" date="2022-11" db="EMBL/GenBank/DDBJ databases">
        <title>beta-Carotene-producing bacterium, Jeongeuplla avenae sp. nov., alleviates the salt stress of Arabidopsis seedlings.</title>
        <authorList>
            <person name="Jiang L."/>
            <person name="Lee J."/>
        </authorList>
    </citation>
    <scope>NUCLEOTIDE SEQUENCE</scope>
    <source>
        <strain evidence="1">DY_R2A_6</strain>
    </source>
</reference>
<keyword evidence="2" id="KW-1185">Reference proteome</keyword>
<organism evidence="1 2">
    <name type="scientific">Antarcticirhabdus aurantiaca</name>
    <dbReference type="NCBI Taxonomy" id="2606717"/>
    <lineage>
        <taxon>Bacteria</taxon>
        <taxon>Pseudomonadati</taxon>
        <taxon>Pseudomonadota</taxon>
        <taxon>Alphaproteobacteria</taxon>
        <taxon>Hyphomicrobiales</taxon>
        <taxon>Aurantimonadaceae</taxon>
        <taxon>Antarcticirhabdus</taxon>
    </lineage>
</organism>
<dbReference type="Proteomes" id="UP001163223">
    <property type="component" value="Chromosome"/>
</dbReference>